<accession>A0A0K1EMJ1</accession>
<gene>
    <name evidence="6" type="ORF">CMC5_063380</name>
</gene>
<evidence type="ECO:0000256" key="2">
    <source>
        <dbReference type="ARBA" id="ARBA00022525"/>
    </source>
</evidence>
<evidence type="ECO:0000313" key="6">
    <source>
        <dbReference type="EMBL" id="AKT42115.1"/>
    </source>
</evidence>
<dbReference type="EMBL" id="CP012159">
    <property type="protein sequence ID" value="AKT42115.1"/>
    <property type="molecule type" value="Genomic_DNA"/>
</dbReference>
<dbReference type="OrthoDB" id="5514757at2"/>
<evidence type="ECO:0000256" key="4">
    <source>
        <dbReference type="SAM" id="SignalP"/>
    </source>
</evidence>
<evidence type="ECO:0000313" key="7">
    <source>
        <dbReference type="Proteomes" id="UP000067626"/>
    </source>
</evidence>
<feature type="signal peptide" evidence="4">
    <location>
        <begin position="1"/>
        <end position="26"/>
    </location>
</feature>
<dbReference type="InterPro" id="IPR055372">
    <property type="entry name" value="CBM96"/>
</dbReference>
<name>A0A0K1EMJ1_CHOCO</name>
<comment type="subcellular location">
    <subcellularLocation>
        <location evidence="1">Secreted</location>
    </subcellularLocation>
</comment>
<keyword evidence="3 4" id="KW-0732">Signal</keyword>
<feature type="domain" description="Carbohydrate-binding module family 96" evidence="5">
    <location>
        <begin position="65"/>
        <end position="150"/>
    </location>
</feature>
<organism evidence="6 7">
    <name type="scientific">Chondromyces crocatus</name>
    <dbReference type="NCBI Taxonomy" id="52"/>
    <lineage>
        <taxon>Bacteria</taxon>
        <taxon>Pseudomonadati</taxon>
        <taxon>Myxococcota</taxon>
        <taxon>Polyangia</taxon>
        <taxon>Polyangiales</taxon>
        <taxon>Polyangiaceae</taxon>
        <taxon>Chondromyces</taxon>
    </lineage>
</organism>
<reference evidence="6 7" key="1">
    <citation type="submission" date="2015-07" db="EMBL/GenBank/DDBJ databases">
        <title>Genome analysis of myxobacterium Chondromyces crocatus Cm c5 reveals a high potential for natural compound synthesis and the genetic basis for the loss of fruiting body formation.</title>
        <authorList>
            <person name="Zaburannyi N."/>
            <person name="Bunk B."/>
            <person name="Maier J."/>
            <person name="Overmann J."/>
            <person name="Mueller R."/>
        </authorList>
    </citation>
    <scope>NUCLEOTIDE SEQUENCE [LARGE SCALE GENOMIC DNA]</scope>
    <source>
        <strain evidence="6 7">Cm c5</strain>
    </source>
</reference>
<protein>
    <recommendedName>
        <fullName evidence="5">Carbohydrate-binding module family 96 domain-containing protein</fullName>
    </recommendedName>
</protein>
<dbReference type="RefSeq" id="WP_050433790.1">
    <property type="nucleotide sequence ID" value="NZ_CP012159.1"/>
</dbReference>
<dbReference type="Proteomes" id="UP000067626">
    <property type="component" value="Chromosome"/>
</dbReference>
<dbReference type="GO" id="GO:0005576">
    <property type="term" value="C:extracellular region"/>
    <property type="evidence" value="ECO:0007669"/>
    <property type="project" value="UniProtKB-SubCell"/>
</dbReference>
<evidence type="ECO:0000256" key="3">
    <source>
        <dbReference type="ARBA" id="ARBA00022729"/>
    </source>
</evidence>
<dbReference type="AlphaFoldDB" id="A0A0K1EMJ1"/>
<keyword evidence="2" id="KW-0964">Secreted</keyword>
<keyword evidence="7" id="KW-1185">Reference proteome</keyword>
<proteinExistence type="predicted"/>
<sequence length="224" mass="24358">MTHSVLSSFVSRGALAIAAAMLSACAAETPEDTDDLDAVDAEVTGVAEQAFSGCKAYRRGESGYVADATLWQATPTYNTGNISLIYTGNSHAGFRQALLYFDISDIPAGARIDSAVLYLSELYKASGTMIDLHAITEPWAENTVTWNNFNQAFDPTPVTTFFAWGGGTAQIRLEGLVKSWIDGEIENQGLLLQEPTMMASSFRSSEYDDVLRRPRLKVCYTTNP</sequence>
<evidence type="ECO:0000256" key="1">
    <source>
        <dbReference type="ARBA" id="ARBA00004613"/>
    </source>
</evidence>
<evidence type="ECO:0000259" key="5">
    <source>
        <dbReference type="Pfam" id="PF24517"/>
    </source>
</evidence>
<dbReference type="Pfam" id="PF24517">
    <property type="entry name" value="CBM96"/>
    <property type="match status" value="1"/>
</dbReference>
<dbReference type="NCBIfam" id="NF033679">
    <property type="entry name" value="DNRLRE_dom"/>
    <property type="match status" value="1"/>
</dbReference>
<feature type="chain" id="PRO_5005459704" description="Carbohydrate-binding module family 96 domain-containing protein" evidence="4">
    <location>
        <begin position="27"/>
        <end position="224"/>
    </location>
</feature>
<dbReference type="KEGG" id="ccro:CMC5_063380"/>